<dbReference type="AlphaFoldDB" id="A0A2G5B6N0"/>
<dbReference type="PANTHER" id="PTHR21705">
    <property type="entry name" value="RAI16 PROTEIN-RELATED"/>
    <property type="match status" value="1"/>
</dbReference>
<gene>
    <name evidence="2" type="ORF">COEREDRAFT_98694</name>
</gene>
<proteinExistence type="predicted"/>
<feature type="compositionally biased region" description="Low complexity" evidence="1">
    <location>
        <begin position="993"/>
        <end position="1004"/>
    </location>
</feature>
<evidence type="ECO:0000313" key="2">
    <source>
        <dbReference type="EMBL" id="PIA14661.1"/>
    </source>
</evidence>
<name>A0A2G5B6N0_COERN</name>
<dbReference type="OrthoDB" id="5350595at2759"/>
<feature type="compositionally biased region" description="Polar residues" evidence="1">
    <location>
        <begin position="1005"/>
        <end position="1037"/>
    </location>
</feature>
<feature type="region of interest" description="Disordered" evidence="1">
    <location>
        <begin position="777"/>
        <end position="807"/>
    </location>
</feature>
<evidence type="ECO:0008006" key="4">
    <source>
        <dbReference type="Google" id="ProtNLM"/>
    </source>
</evidence>
<feature type="compositionally biased region" description="Polar residues" evidence="1">
    <location>
        <begin position="917"/>
        <end position="935"/>
    </location>
</feature>
<organism evidence="2 3">
    <name type="scientific">Coemansia reversa (strain ATCC 12441 / NRRL 1564)</name>
    <dbReference type="NCBI Taxonomy" id="763665"/>
    <lineage>
        <taxon>Eukaryota</taxon>
        <taxon>Fungi</taxon>
        <taxon>Fungi incertae sedis</taxon>
        <taxon>Zoopagomycota</taxon>
        <taxon>Kickxellomycotina</taxon>
        <taxon>Kickxellomycetes</taxon>
        <taxon>Kickxellales</taxon>
        <taxon>Kickxellaceae</taxon>
        <taxon>Coemansia</taxon>
    </lineage>
</organism>
<sequence length="1087" mass="118030">MEYFTKFTRHIGTPRRTGGTTQLAKFEKAWKTVQSVCYYQSKWQGTPVDTTPLPAQLQTMFDLLVQEDIAQAGSGDWTTGACMEYLLGNAVLDELVRLAKADQPLGVRAVVVSNLATFISLADDKLLVQKAVHNPVLDLLRQHGSPDPALRDDDATFVDLLYAICSKIRGDPMLLNIFFQDRKWLRSVEQHSFSSDSIAAMMRSIESLRSTDSDASSGFEFLLFSHLLRFVHRDGAIGDTARTSLLFLLELATTEIMASTGGNTALELFILDDSGFAAILSATLGAMYSRLPRSLQVTSGPAAVVPESFPSYSADLQNAIESSIFTSDHRAPERWTEDRGPVSSANPEFRACLTAFASLLSFIQEVLYRCPSPHVCSQLLANLRSNFLQSILYPSLLESSDSDGSSVAVMRYLETMLQVARHEDLVSTIMDFLTDETSASASPSDSATAACLPFTLRDLIYSNLQSSLSMDAVVSALNMLRLILTKHCRYSSRLIEVERVQPSGIANAWMVNYTVTIDVHRQELAMYARMMAQLQGDAAEKREPPDAHLHIPWRHTAASTGSRPRTDEARALMPELFTGGYDSYLEDAALGWDAHQSYHAELDALFAAQAARDTPLGASSSAQPTSSDTPARAPPSVISAVKQRKMRPRKYSEAIMAPVQSSGSTGNESEIAATGGDGGGAVVQKHQQHLCTPSRYKYSVKQSDPIVRALMSLLTKYFAQPRECNLALTGVLAALVGCPFRTLDMWLGFSLPALLAGVLSKPWAAWMDNLRNISDDEAQSASSDSEGEDIPRCRTGSRTRSGASTDTTSYIATGSATANAMATANATKYAGLDRDLQDAIRQLPHGATPPSLYLVLSGLVQQAIILRTEIPDFARRLKRARNALMGVVEDVDDLNDELERSSSAYQSATRNRDRGLSSASLESARTGPTSSPRANQTIFSDAASNAVSAAAVSRSRSTSTSTVRRQKQLLLQQQLQPLPSTGASSKDHLSTISNNSNRARSNSATYTSEAASSVQSASTGTNPRTPTSYTDPVSAPQSPWHALSAPPANANLAEFLENVIILQESIKEIIARVQVRRENGGDENAVI</sequence>
<dbReference type="PANTHER" id="PTHR21705:SF11">
    <property type="entry name" value="FHIP FAMILY PROTEIN CG3558"/>
    <property type="match status" value="1"/>
</dbReference>
<evidence type="ECO:0000313" key="3">
    <source>
        <dbReference type="Proteomes" id="UP000242474"/>
    </source>
</evidence>
<dbReference type="Pfam" id="PF10257">
    <property type="entry name" value="RAI16-like"/>
    <property type="match status" value="1"/>
</dbReference>
<feature type="region of interest" description="Disordered" evidence="1">
    <location>
        <begin position="658"/>
        <end position="678"/>
    </location>
</feature>
<evidence type="ECO:0000256" key="1">
    <source>
        <dbReference type="SAM" id="MobiDB-lite"/>
    </source>
</evidence>
<feature type="region of interest" description="Disordered" evidence="1">
    <location>
        <begin position="976"/>
        <end position="1042"/>
    </location>
</feature>
<dbReference type="STRING" id="763665.A0A2G5B6N0"/>
<reference evidence="2 3" key="1">
    <citation type="journal article" date="2015" name="Genome Biol. Evol.">
        <title>Phylogenomic analyses indicate that early fungi evolved digesting cell walls of algal ancestors of land plants.</title>
        <authorList>
            <person name="Chang Y."/>
            <person name="Wang S."/>
            <person name="Sekimoto S."/>
            <person name="Aerts A.L."/>
            <person name="Choi C."/>
            <person name="Clum A."/>
            <person name="LaButti K.M."/>
            <person name="Lindquist E.A."/>
            <person name="Yee Ngan C."/>
            <person name="Ohm R.A."/>
            <person name="Salamov A.A."/>
            <person name="Grigoriev I.V."/>
            <person name="Spatafora J.W."/>
            <person name="Berbee M.L."/>
        </authorList>
    </citation>
    <scope>NUCLEOTIDE SEQUENCE [LARGE SCALE GENOMIC DNA]</scope>
    <source>
        <strain evidence="2 3">NRRL 1564</strain>
    </source>
</reference>
<feature type="region of interest" description="Disordered" evidence="1">
    <location>
        <begin position="615"/>
        <end position="646"/>
    </location>
</feature>
<dbReference type="EMBL" id="KZ303514">
    <property type="protein sequence ID" value="PIA14661.1"/>
    <property type="molecule type" value="Genomic_DNA"/>
</dbReference>
<dbReference type="InterPro" id="IPR019384">
    <property type="entry name" value="FHIP"/>
</dbReference>
<feature type="region of interest" description="Disordered" evidence="1">
    <location>
        <begin position="902"/>
        <end position="935"/>
    </location>
</feature>
<dbReference type="Proteomes" id="UP000242474">
    <property type="component" value="Unassembled WGS sequence"/>
</dbReference>
<feature type="compositionally biased region" description="Polar residues" evidence="1">
    <location>
        <begin position="796"/>
        <end position="807"/>
    </location>
</feature>
<accession>A0A2G5B6N0</accession>
<protein>
    <recommendedName>
        <fullName evidence="4">Retinoic acid induced 16-like protein</fullName>
    </recommendedName>
</protein>
<keyword evidence="3" id="KW-1185">Reference proteome</keyword>
<feature type="compositionally biased region" description="Polar residues" evidence="1">
    <location>
        <begin position="659"/>
        <end position="668"/>
    </location>
</feature>
<feature type="compositionally biased region" description="Polar residues" evidence="1">
    <location>
        <begin position="617"/>
        <end position="629"/>
    </location>
</feature>